<feature type="compositionally biased region" description="Basic and acidic residues" evidence="1">
    <location>
        <begin position="58"/>
        <end position="78"/>
    </location>
</feature>
<evidence type="ECO:0000256" key="1">
    <source>
        <dbReference type="SAM" id="MobiDB-lite"/>
    </source>
</evidence>
<evidence type="ECO:0000313" key="3">
    <source>
        <dbReference type="Proteomes" id="UP001153076"/>
    </source>
</evidence>
<reference evidence="2" key="1">
    <citation type="submission" date="2022-04" db="EMBL/GenBank/DDBJ databases">
        <title>Carnegiea gigantea Genome sequencing and assembly v2.</title>
        <authorList>
            <person name="Copetti D."/>
            <person name="Sanderson M.J."/>
            <person name="Burquez A."/>
            <person name="Wojciechowski M.F."/>
        </authorList>
    </citation>
    <scope>NUCLEOTIDE SEQUENCE</scope>
    <source>
        <strain evidence="2">SGP5-SGP5p</strain>
        <tissue evidence="2">Aerial part</tissue>
    </source>
</reference>
<feature type="compositionally biased region" description="Basic and acidic residues" evidence="1">
    <location>
        <begin position="13"/>
        <end position="23"/>
    </location>
</feature>
<dbReference type="AlphaFoldDB" id="A0A9Q1Q505"/>
<name>A0A9Q1Q505_9CARY</name>
<evidence type="ECO:0000313" key="2">
    <source>
        <dbReference type="EMBL" id="KAJ8428806.1"/>
    </source>
</evidence>
<feature type="compositionally biased region" description="Basic and acidic residues" evidence="1">
    <location>
        <begin position="86"/>
        <end position="105"/>
    </location>
</feature>
<dbReference type="EMBL" id="JAKOGI010000966">
    <property type="protein sequence ID" value="KAJ8428806.1"/>
    <property type="molecule type" value="Genomic_DNA"/>
</dbReference>
<sequence length="217" mass="23927">MRRFKIEFEMKLRSEQESRECAEGSKVTGECAKGEASAAVGKRKRRIRGAKLGSGDAEVSKSREGMSGSRRTDKDGKGKGKREGKRLKEDVDGGRGRNGKGREKGNVAGDAGAGVGVSESGNDVILRSRCTLRSICALHGRLTPYQRDAILGTVLRPVLEYGEMAMERHLTLALIQAWDRWRKAFRIASREVRFTVYDVVLFTGLPGTGKKVELDRK</sequence>
<comment type="caution">
    <text evidence="2">The sequence shown here is derived from an EMBL/GenBank/DDBJ whole genome shotgun (WGS) entry which is preliminary data.</text>
</comment>
<organism evidence="2 3">
    <name type="scientific">Carnegiea gigantea</name>
    <dbReference type="NCBI Taxonomy" id="171969"/>
    <lineage>
        <taxon>Eukaryota</taxon>
        <taxon>Viridiplantae</taxon>
        <taxon>Streptophyta</taxon>
        <taxon>Embryophyta</taxon>
        <taxon>Tracheophyta</taxon>
        <taxon>Spermatophyta</taxon>
        <taxon>Magnoliopsida</taxon>
        <taxon>eudicotyledons</taxon>
        <taxon>Gunneridae</taxon>
        <taxon>Pentapetalae</taxon>
        <taxon>Caryophyllales</taxon>
        <taxon>Cactineae</taxon>
        <taxon>Cactaceae</taxon>
        <taxon>Cactoideae</taxon>
        <taxon>Echinocereeae</taxon>
        <taxon>Carnegiea</taxon>
    </lineage>
</organism>
<feature type="region of interest" description="Disordered" evidence="1">
    <location>
        <begin position="13"/>
        <end position="112"/>
    </location>
</feature>
<gene>
    <name evidence="2" type="ORF">Cgig2_028011</name>
</gene>
<dbReference type="Proteomes" id="UP001153076">
    <property type="component" value="Unassembled WGS sequence"/>
</dbReference>
<protein>
    <submittedName>
        <fullName evidence="2">Uncharacterized protein</fullName>
    </submittedName>
</protein>
<accession>A0A9Q1Q505</accession>
<keyword evidence="3" id="KW-1185">Reference proteome</keyword>
<proteinExistence type="predicted"/>